<dbReference type="GO" id="GO:0015658">
    <property type="term" value="F:branched-chain amino acid transmembrane transporter activity"/>
    <property type="evidence" value="ECO:0007669"/>
    <property type="project" value="InterPro"/>
</dbReference>
<feature type="transmembrane region" description="Helical" evidence="6">
    <location>
        <begin position="291"/>
        <end position="310"/>
    </location>
</feature>
<evidence type="ECO:0000256" key="1">
    <source>
        <dbReference type="ARBA" id="ARBA00004651"/>
    </source>
</evidence>
<feature type="transmembrane region" description="Helical" evidence="6">
    <location>
        <begin position="31"/>
        <end position="50"/>
    </location>
</feature>
<protein>
    <submittedName>
        <fullName evidence="7">Branched-chain amino acid ABC transporter permease</fullName>
    </submittedName>
</protein>
<keyword evidence="8" id="KW-1185">Reference proteome</keyword>
<comment type="caution">
    <text evidence="7">The sequence shown here is derived from an EMBL/GenBank/DDBJ whole genome shotgun (WGS) entry which is preliminary data.</text>
</comment>
<keyword evidence="2" id="KW-1003">Cell membrane</keyword>
<comment type="subcellular location">
    <subcellularLocation>
        <location evidence="1">Cell membrane</location>
        <topology evidence="1">Multi-pass membrane protein</topology>
    </subcellularLocation>
</comment>
<dbReference type="PANTHER" id="PTHR30482">
    <property type="entry name" value="HIGH-AFFINITY BRANCHED-CHAIN AMINO ACID TRANSPORT SYSTEM PERMEASE"/>
    <property type="match status" value="1"/>
</dbReference>
<evidence type="ECO:0000256" key="3">
    <source>
        <dbReference type="ARBA" id="ARBA00022692"/>
    </source>
</evidence>
<dbReference type="Pfam" id="PF02653">
    <property type="entry name" value="BPD_transp_2"/>
    <property type="match status" value="1"/>
</dbReference>
<keyword evidence="4 6" id="KW-1133">Transmembrane helix</keyword>
<dbReference type="EMBL" id="JAAKZG010000007">
    <property type="protein sequence ID" value="NGN43053.1"/>
    <property type="molecule type" value="Genomic_DNA"/>
</dbReference>
<feature type="transmembrane region" description="Helical" evidence="6">
    <location>
        <begin position="86"/>
        <end position="106"/>
    </location>
</feature>
<evidence type="ECO:0000313" key="8">
    <source>
        <dbReference type="Proteomes" id="UP000481252"/>
    </source>
</evidence>
<name>A0A7C9RC32_9HYPH</name>
<evidence type="ECO:0000256" key="5">
    <source>
        <dbReference type="ARBA" id="ARBA00023136"/>
    </source>
</evidence>
<gene>
    <name evidence="7" type="ORF">G6N74_18440</name>
</gene>
<feature type="transmembrane region" description="Helical" evidence="6">
    <location>
        <begin position="62"/>
        <end position="80"/>
    </location>
</feature>
<keyword evidence="5 6" id="KW-0472">Membrane</keyword>
<accession>A0A7C9RC32</accession>
<dbReference type="RefSeq" id="WP_165119409.1">
    <property type="nucleotide sequence ID" value="NZ_JAAKZG010000007.1"/>
</dbReference>
<evidence type="ECO:0000256" key="6">
    <source>
        <dbReference type="SAM" id="Phobius"/>
    </source>
</evidence>
<dbReference type="GO" id="GO:0005886">
    <property type="term" value="C:plasma membrane"/>
    <property type="evidence" value="ECO:0007669"/>
    <property type="project" value="UniProtKB-SubCell"/>
</dbReference>
<dbReference type="InterPro" id="IPR043428">
    <property type="entry name" value="LivM-like"/>
</dbReference>
<proteinExistence type="predicted"/>
<evidence type="ECO:0000256" key="2">
    <source>
        <dbReference type="ARBA" id="ARBA00022475"/>
    </source>
</evidence>
<dbReference type="PANTHER" id="PTHR30482:SF17">
    <property type="entry name" value="ABC TRANSPORTER ATP-BINDING PROTEIN"/>
    <property type="match status" value="1"/>
</dbReference>
<feature type="transmembrane region" description="Helical" evidence="6">
    <location>
        <begin position="113"/>
        <end position="132"/>
    </location>
</feature>
<keyword evidence="3 6" id="KW-0812">Transmembrane</keyword>
<feature type="transmembrane region" description="Helical" evidence="6">
    <location>
        <begin position="214"/>
        <end position="235"/>
    </location>
</feature>
<evidence type="ECO:0000256" key="4">
    <source>
        <dbReference type="ARBA" id="ARBA00022989"/>
    </source>
</evidence>
<dbReference type="CDD" id="cd06581">
    <property type="entry name" value="TM_PBP1_LivM_like"/>
    <property type="match status" value="1"/>
</dbReference>
<sequence>MNGSSFMRPAVILLFVAALAAAPFAVNQGLLFLIGIAMLQAMFALSWNLMFRYAGLASFGHAMFYGIGGYAVAAIIFHGFPLPFLLAILLSTAIGAVVAFVVALIVLQRAAGIQLAVLTLALSQLVLLFVSYTDFLGRDDGLSGLARPVLDFGFFTLDLRSPTAFYYFIMVAFALVTAGLLWFVSGRFGRVLLAVRIDSERAAFLGVDVRRKRIFVFTLAGAIASFAGALAAPWAQIISTDSMSWFNSAQPMLATLLGGAGSYWGPVIGAFGLILVNYFTRTFVGLSEFMVGGILLFVVLLAPSGIAGFFEMLRRMRNRTRTASAREHNQ</sequence>
<evidence type="ECO:0000313" key="7">
    <source>
        <dbReference type="EMBL" id="NGN43053.1"/>
    </source>
</evidence>
<reference evidence="7 8" key="1">
    <citation type="submission" date="2020-02" db="EMBL/GenBank/DDBJ databases">
        <title>Genome sequence of the type strain CGMCC 1.15528 of Mesorhizobium zhangyense.</title>
        <authorList>
            <person name="Gao J."/>
            <person name="Sun J."/>
        </authorList>
    </citation>
    <scope>NUCLEOTIDE SEQUENCE [LARGE SCALE GENOMIC DNA]</scope>
    <source>
        <strain evidence="7 8">CGMCC 1.15528</strain>
    </source>
</reference>
<feature type="transmembrane region" description="Helical" evidence="6">
    <location>
        <begin position="164"/>
        <end position="184"/>
    </location>
</feature>
<dbReference type="InterPro" id="IPR001851">
    <property type="entry name" value="ABC_transp_permease"/>
</dbReference>
<feature type="transmembrane region" description="Helical" evidence="6">
    <location>
        <begin position="255"/>
        <end position="279"/>
    </location>
</feature>
<organism evidence="7 8">
    <name type="scientific">Mesorhizobium zhangyense</name>
    <dbReference type="NCBI Taxonomy" id="1776730"/>
    <lineage>
        <taxon>Bacteria</taxon>
        <taxon>Pseudomonadati</taxon>
        <taxon>Pseudomonadota</taxon>
        <taxon>Alphaproteobacteria</taxon>
        <taxon>Hyphomicrobiales</taxon>
        <taxon>Phyllobacteriaceae</taxon>
        <taxon>Mesorhizobium</taxon>
    </lineage>
</organism>
<dbReference type="Proteomes" id="UP000481252">
    <property type="component" value="Unassembled WGS sequence"/>
</dbReference>
<dbReference type="AlphaFoldDB" id="A0A7C9RC32"/>